<dbReference type="AlphaFoldDB" id="K8E958"/>
<dbReference type="PANTHER" id="PTHR10073">
    <property type="entry name" value="DNA MISMATCH REPAIR PROTEIN MLH, PMS, MUTL"/>
    <property type="match status" value="1"/>
</dbReference>
<keyword evidence="3" id="KW-1185">Reference proteome</keyword>
<dbReference type="GO" id="GO:0032300">
    <property type="term" value="C:mismatch repair complex"/>
    <property type="evidence" value="ECO:0007669"/>
    <property type="project" value="InterPro"/>
</dbReference>
<dbReference type="GO" id="GO:0140664">
    <property type="term" value="F:ATP-dependent DNA damage sensor activity"/>
    <property type="evidence" value="ECO:0007669"/>
    <property type="project" value="InterPro"/>
</dbReference>
<dbReference type="GO" id="GO:0016887">
    <property type="term" value="F:ATP hydrolysis activity"/>
    <property type="evidence" value="ECO:0007669"/>
    <property type="project" value="InterPro"/>
</dbReference>
<dbReference type="EMBL" id="FO082278">
    <property type="protein sequence ID" value="CCO14222.1"/>
    <property type="molecule type" value="Genomic_DNA"/>
</dbReference>
<comment type="similarity">
    <text evidence="1">Belongs to the DNA mismatch repair MutL/HexB family.</text>
</comment>
<dbReference type="GO" id="GO:0006298">
    <property type="term" value="P:mismatch repair"/>
    <property type="evidence" value="ECO:0007669"/>
    <property type="project" value="InterPro"/>
</dbReference>
<evidence type="ECO:0000313" key="2">
    <source>
        <dbReference type="EMBL" id="CCO14222.1"/>
    </source>
</evidence>
<reference evidence="2 3" key="1">
    <citation type="submission" date="2011-10" db="EMBL/GenBank/DDBJ databases">
        <authorList>
            <person name="Genoscope - CEA"/>
        </authorList>
    </citation>
    <scope>NUCLEOTIDE SEQUENCE [LARGE SCALE GENOMIC DNA]</scope>
    <source>
        <strain evidence="2 3">RCC 1105</strain>
    </source>
</reference>
<dbReference type="STRING" id="41875.K8E958"/>
<dbReference type="Gene3D" id="3.30.565.10">
    <property type="entry name" value="Histidine kinase-like ATPase, C-terminal domain"/>
    <property type="match status" value="1"/>
</dbReference>
<dbReference type="OrthoDB" id="429932at2759"/>
<dbReference type="RefSeq" id="XP_007515343.1">
    <property type="nucleotide sequence ID" value="XM_007515281.1"/>
</dbReference>
<dbReference type="Proteomes" id="UP000198341">
    <property type="component" value="Chromosome 1"/>
</dbReference>
<proteinExistence type="inferred from homology"/>
<evidence type="ECO:0000313" key="3">
    <source>
        <dbReference type="Proteomes" id="UP000198341"/>
    </source>
</evidence>
<sequence length="376" mass="42172">MMRRQHVTTQRQTTGGVNIIQSVADVLERLVTNSVEASAREVSCELFFSSSSSFSSFLPSMRVRDDGEGMTERDLHLVGEFGCTSKRGKSGASLAAIAQLSERVQIVTRKKMGGSETASPSTRTFSATLVSSAEGSKRKVKGMLPSAYRNSGAIITVDRVFSRGSALIQKKMKADGFETYAQACEKEARERVLALSLINPKVTLILTVKKKRNDEEWEEKEAFRSRGNVLANLADLYGEEDVTVRALRPVCYEKKGSHGAPPSMRASGYITWAENYIHRRKIQYLYINRAHVRERTKYHTVIERSFEEIHKKKSSSVAYVLHISTTTADEKNEELISAFLRETVKKISSESTEEKINAAAVKRPSRARTEDRRVYL</sequence>
<dbReference type="GeneID" id="19018214"/>
<gene>
    <name evidence="2" type="ORF">Bathy01g04790</name>
</gene>
<dbReference type="Pfam" id="PF13589">
    <property type="entry name" value="HATPase_c_3"/>
    <property type="match status" value="1"/>
</dbReference>
<dbReference type="SUPFAM" id="SSF55874">
    <property type="entry name" value="ATPase domain of HSP90 chaperone/DNA topoisomerase II/histidine kinase"/>
    <property type="match status" value="1"/>
</dbReference>
<dbReference type="InterPro" id="IPR038973">
    <property type="entry name" value="MutL/Mlh/Pms-like"/>
</dbReference>
<evidence type="ECO:0000256" key="1">
    <source>
        <dbReference type="ARBA" id="ARBA00006082"/>
    </source>
</evidence>
<name>K8E958_9CHLO</name>
<organism evidence="2 3">
    <name type="scientific">Bathycoccus prasinos</name>
    <dbReference type="NCBI Taxonomy" id="41875"/>
    <lineage>
        <taxon>Eukaryota</taxon>
        <taxon>Viridiplantae</taxon>
        <taxon>Chlorophyta</taxon>
        <taxon>Mamiellophyceae</taxon>
        <taxon>Mamiellales</taxon>
        <taxon>Bathycoccaceae</taxon>
        <taxon>Bathycoccus</taxon>
    </lineage>
</organism>
<protein>
    <submittedName>
        <fullName evidence="2">Uncharacterized protein</fullName>
    </submittedName>
</protein>
<dbReference type="InterPro" id="IPR036890">
    <property type="entry name" value="HATPase_C_sf"/>
</dbReference>
<dbReference type="PANTHER" id="PTHR10073:SF47">
    <property type="entry name" value="DNA MISMATCH REPAIR PROTEIN MLH3"/>
    <property type="match status" value="1"/>
</dbReference>
<accession>K8E958</accession>
<dbReference type="KEGG" id="bpg:Bathy01g04790"/>